<dbReference type="PROSITE" id="PS50005">
    <property type="entry name" value="TPR"/>
    <property type="match status" value="1"/>
</dbReference>
<dbReference type="InterPro" id="IPR019734">
    <property type="entry name" value="TPR_rpt"/>
</dbReference>
<name>A0ABW3Q034_9BACL</name>
<dbReference type="PANTHER" id="PTHR37316">
    <property type="entry name" value="TEICHOIC ACID GLYCEROL-PHOSPHATE PRIMASE"/>
    <property type="match status" value="1"/>
</dbReference>
<keyword evidence="3" id="KW-1003">Cell membrane</keyword>
<keyword evidence="5" id="KW-0777">Teichoic acid biosynthesis</keyword>
<sequence length="497" mass="57950">MKSPKVKITMFHLSSSGSNNYYLYNAATEELKYKYDIQLLNSKEFRYNRNIDESDVYITTHGEYVSDYDKVNIDLWHGFPLKGMAKMDKQESASDEHIIQHWVKKDMIMSYSALYNTAMNACNGANISQYRITGMPRNDALFSLESQHQLNVLFPGINANGRKVIFFMPTFRQSIMNPGKVEGEKRSSNLLGLSSLDKRRFSSFLEKNNLSFVVKLHPFEESFFAQELEDFKSPHIHVLNDRMLADSHLDLYDVLGAADILITDYSSVYIDYLLLDRPILFIPTDLEQYRESRGLLFEPYEFWAPGPKIATEEELEQAIIKSFTDPLYYSTERSTVRNLCHHYQDNQSSKRIWKLIDEYIEQNIELIYERREKFQQHKQMQQQVKQAIQGMIESQQLAQANEAIMQYLESNSADSDIFAMNGMLHIMNGSPEEAIQSFLKGHQHFPWDEDLLYNLGYVYEITGDYNNSRMYYHKALNQTSKSDLIELINSRLAEISS</sequence>
<organism evidence="8 9">
    <name type="scientific">Paenibacillus provencensis</name>
    <dbReference type="NCBI Taxonomy" id="441151"/>
    <lineage>
        <taxon>Bacteria</taxon>
        <taxon>Bacillati</taxon>
        <taxon>Bacillota</taxon>
        <taxon>Bacilli</taxon>
        <taxon>Bacillales</taxon>
        <taxon>Paenibacillaceae</taxon>
        <taxon>Paenibacillus</taxon>
    </lineage>
</organism>
<evidence type="ECO:0000256" key="7">
    <source>
        <dbReference type="PROSITE-ProRule" id="PRU00339"/>
    </source>
</evidence>
<dbReference type="InterPro" id="IPR043148">
    <property type="entry name" value="TagF_C"/>
</dbReference>
<dbReference type="Pfam" id="PF04464">
    <property type="entry name" value="Glyphos_transf"/>
    <property type="match status" value="1"/>
</dbReference>
<dbReference type="EMBL" id="JBHTKX010000002">
    <property type="protein sequence ID" value="MFD1130127.1"/>
    <property type="molecule type" value="Genomic_DNA"/>
</dbReference>
<dbReference type="InterPro" id="IPR043149">
    <property type="entry name" value="TagF_N"/>
</dbReference>
<evidence type="ECO:0000313" key="8">
    <source>
        <dbReference type="EMBL" id="MFD1130127.1"/>
    </source>
</evidence>
<evidence type="ECO:0000256" key="6">
    <source>
        <dbReference type="ARBA" id="ARBA00023136"/>
    </source>
</evidence>
<gene>
    <name evidence="8" type="ORF">ACFQ3J_18315</name>
</gene>
<dbReference type="SMART" id="SM00028">
    <property type="entry name" value="TPR"/>
    <property type="match status" value="2"/>
</dbReference>
<dbReference type="SUPFAM" id="SSF53756">
    <property type="entry name" value="UDP-Glycosyltransferase/glycogen phosphorylase"/>
    <property type="match status" value="1"/>
</dbReference>
<proteinExistence type="inferred from homology"/>
<dbReference type="Gene3D" id="3.40.50.11820">
    <property type="match status" value="1"/>
</dbReference>
<dbReference type="InterPro" id="IPR011990">
    <property type="entry name" value="TPR-like_helical_dom_sf"/>
</dbReference>
<dbReference type="Gene3D" id="3.40.50.12580">
    <property type="match status" value="1"/>
</dbReference>
<dbReference type="Gene3D" id="1.25.40.10">
    <property type="entry name" value="Tetratricopeptide repeat domain"/>
    <property type="match status" value="1"/>
</dbReference>
<evidence type="ECO:0000256" key="4">
    <source>
        <dbReference type="ARBA" id="ARBA00022679"/>
    </source>
</evidence>
<evidence type="ECO:0000256" key="1">
    <source>
        <dbReference type="ARBA" id="ARBA00004202"/>
    </source>
</evidence>
<dbReference type="PANTHER" id="PTHR37316:SF3">
    <property type="entry name" value="TEICHOIC ACID GLYCEROL-PHOSPHATE TRANSFERASE"/>
    <property type="match status" value="1"/>
</dbReference>
<dbReference type="InterPro" id="IPR007554">
    <property type="entry name" value="Glycerophosphate_synth"/>
</dbReference>
<comment type="similarity">
    <text evidence="2">Belongs to the CDP-glycerol glycerophosphotransferase family.</text>
</comment>
<keyword evidence="9" id="KW-1185">Reference proteome</keyword>
<evidence type="ECO:0000256" key="2">
    <source>
        <dbReference type="ARBA" id="ARBA00010488"/>
    </source>
</evidence>
<evidence type="ECO:0000313" key="9">
    <source>
        <dbReference type="Proteomes" id="UP001597169"/>
    </source>
</evidence>
<keyword evidence="4" id="KW-0808">Transferase</keyword>
<dbReference type="SUPFAM" id="SSF48452">
    <property type="entry name" value="TPR-like"/>
    <property type="match status" value="1"/>
</dbReference>
<dbReference type="InterPro" id="IPR051612">
    <property type="entry name" value="Teichoic_Acid_Biosynth"/>
</dbReference>
<dbReference type="RefSeq" id="WP_251582861.1">
    <property type="nucleotide sequence ID" value="NZ_JBHTKX010000002.1"/>
</dbReference>
<feature type="repeat" description="TPR" evidence="7">
    <location>
        <begin position="449"/>
        <end position="482"/>
    </location>
</feature>
<reference evidence="9" key="1">
    <citation type="journal article" date="2019" name="Int. J. Syst. Evol. Microbiol.">
        <title>The Global Catalogue of Microorganisms (GCM) 10K type strain sequencing project: providing services to taxonomists for standard genome sequencing and annotation.</title>
        <authorList>
            <consortium name="The Broad Institute Genomics Platform"/>
            <consortium name="The Broad Institute Genome Sequencing Center for Infectious Disease"/>
            <person name="Wu L."/>
            <person name="Ma J."/>
        </authorList>
    </citation>
    <scope>NUCLEOTIDE SEQUENCE [LARGE SCALE GENOMIC DNA]</scope>
    <source>
        <strain evidence="9">CCUG 53519</strain>
    </source>
</reference>
<dbReference type="Proteomes" id="UP001597169">
    <property type="component" value="Unassembled WGS sequence"/>
</dbReference>
<keyword evidence="7" id="KW-0802">TPR repeat</keyword>
<comment type="subcellular location">
    <subcellularLocation>
        <location evidence="1">Cell membrane</location>
        <topology evidence="1">Peripheral membrane protein</topology>
    </subcellularLocation>
</comment>
<evidence type="ECO:0000256" key="5">
    <source>
        <dbReference type="ARBA" id="ARBA00022944"/>
    </source>
</evidence>
<accession>A0ABW3Q034</accession>
<keyword evidence="6" id="KW-0472">Membrane</keyword>
<evidence type="ECO:0000256" key="3">
    <source>
        <dbReference type="ARBA" id="ARBA00022475"/>
    </source>
</evidence>
<comment type="caution">
    <text evidence="8">The sequence shown here is derived from an EMBL/GenBank/DDBJ whole genome shotgun (WGS) entry which is preliminary data.</text>
</comment>
<protein>
    <submittedName>
        <fullName evidence="8">CDP-glycerol glycerophosphotransferase family protein</fullName>
    </submittedName>
</protein>